<dbReference type="Pfam" id="PF08569">
    <property type="entry name" value="Mo25"/>
    <property type="match status" value="1"/>
</dbReference>
<comment type="caution">
    <text evidence="2">The sequence shown here is derived from an EMBL/GenBank/DDBJ whole genome shotgun (WGS) entry which is preliminary data.</text>
</comment>
<reference evidence="2 3" key="1">
    <citation type="journal article" date="2013" name="PLoS ONE">
        <title>Predicting the Proteins of Angomonas deanei, Strigomonas culicis and Their Respective Endosymbionts Reveals New Aspects of the Trypanosomatidae Family.</title>
        <authorList>
            <person name="Motta M.C."/>
            <person name="Martins A.C."/>
            <person name="de Souza S.S."/>
            <person name="Catta-Preta C.M."/>
            <person name="Silva R."/>
            <person name="Klein C.C."/>
            <person name="de Almeida L.G."/>
            <person name="de Lima Cunha O."/>
            <person name="Ciapina L.P."/>
            <person name="Brocchi M."/>
            <person name="Colabardini A.C."/>
            <person name="de Araujo Lima B."/>
            <person name="Machado C.R."/>
            <person name="de Almeida Soares C.M."/>
            <person name="Probst C.M."/>
            <person name="de Menezes C.B."/>
            <person name="Thompson C.E."/>
            <person name="Bartholomeu D.C."/>
            <person name="Gradia D.F."/>
            <person name="Pavoni D.P."/>
            <person name="Grisard E.C."/>
            <person name="Fantinatti-Garboggini F."/>
            <person name="Marchini F.K."/>
            <person name="Rodrigues-Luiz G.F."/>
            <person name="Wagner G."/>
            <person name="Goldman G.H."/>
            <person name="Fietto J.L."/>
            <person name="Elias M.C."/>
            <person name="Goldman M.H."/>
            <person name="Sagot M.F."/>
            <person name="Pereira M."/>
            <person name="Stoco P.H."/>
            <person name="de Mendonca-Neto R.P."/>
            <person name="Teixeira S.M."/>
            <person name="Maciel T.E."/>
            <person name="de Oliveira Mendes T.A."/>
            <person name="Urmenyi T.P."/>
            <person name="de Souza W."/>
            <person name="Schenkman S."/>
            <person name="de Vasconcelos A.T."/>
        </authorList>
    </citation>
    <scope>NUCLEOTIDE SEQUENCE [LARGE SCALE GENOMIC DNA]</scope>
</reference>
<dbReference type="InterPro" id="IPR011989">
    <property type="entry name" value="ARM-like"/>
</dbReference>
<dbReference type="EMBL" id="ATMH01003423">
    <property type="protein sequence ID" value="EPY31503.1"/>
    <property type="molecule type" value="Genomic_DNA"/>
</dbReference>
<name>S9URH8_9TRYP</name>
<evidence type="ECO:0000313" key="2">
    <source>
        <dbReference type="EMBL" id="EPY31503.1"/>
    </source>
</evidence>
<comment type="similarity">
    <text evidence="1">Belongs to the Mo25 family.</text>
</comment>
<protein>
    <submittedName>
        <fullName evidence="2">Uncharacterized protein</fullName>
    </submittedName>
</protein>
<dbReference type="InterPro" id="IPR016024">
    <property type="entry name" value="ARM-type_fold"/>
</dbReference>
<accession>S9URH8</accession>
<keyword evidence="3" id="KW-1185">Reference proteome</keyword>
<dbReference type="Gene3D" id="1.25.10.10">
    <property type="entry name" value="Leucine-rich Repeat Variant"/>
    <property type="match status" value="1"/>
</dbReference>
<organism evidence="2 3">
    <name type="scientific">Strigomonas culicis</name>
    <dbReference type="NCBI Taxonomy" id="28005"/>
    <lineage>
        <taxon>Eukaryota</taxon>
        <taxon>Discoba</taxon>
        <taxon>Euglenozoa</taxon>
        <taxon>Kinetoplastea</taxon>
        <taxon>Metakinetoplastina</taxon>
        <taxon>Trypanosomatida</taxon>
        <taxon>Trypanosomatidae</taxon>
        <taxon>Strigomonadinae</taxon>
        <taxon>Strigomonas</taxon>
    </lineage>
</organism>
<dbReference type="AlphaFoldDB" id="S9URH8"/>
<dbReference type="InterPro" id="IPR013878">
    <property type="entry name" value="Mo25"/>
</dbReference>
<dbReference type="SUPFAM" id="SSF48371">
    <property type="entry name" value="ARM repeat"/>
    <property type="match status" value="1"/>
</dbReference>
<evidence type="ECO:0000256" key="1">
    <source>
        <dbReference type="ARBA" id="ARBA00011012"/>
    </source>
</evidence>
<sequence length="215" mass="23723">MALREDGEAPVSPVSDTKSSEFYRTFIGQLCMYLTGPQLTAVGQTWKSLLCLLKAHRSNASVFLLYHMHTIVNDVLVESIDSKNTVQKYYGLSLLSTVLQEGAFGAASVLYATSPALLCAVLLCSNGLTSQIISKKIFDVLTKMIGAPELSLPVRYILYANRDSILRMIDYISSLAYAEQSGDTQKFELDRRRVLSRLSTLAPPSDEEAQAVRSE</sequence>
<evidence type="ECO:0000313" key="3">
    <source>
        <dbReference type="Proteomes" id="UP000015354"/>
    </source>
</evidence>
<gene>
    <name evidence="2" type="ORF">STCU_03423</name>
</gene>
<dbReference type="Proteomes" id="UP000015354">
    <property type="component" value="Unassembled WGS sequence"/>
</dbReference>
<proteinExistence type="inferred from homology"/>